<dbReference type="Proteomes" id="UP000000768">
    <property type="component" value="Chromosome 3"/>
</dbReference>
<dbReference type="FunCoup" id="A0A1W0W153">
    <property type="interactions" value="166"/>
</dbReference>
<dbReference type="EMBL" id="CM000762">
    <property type="protein sequence ID" value="OQU88092.1"/>
    <property type="molecule type" value="Genomic_DNA"/>
</dbReference>
<feature type="domain" description="MADS-box" evidence="7">
    <location>
        <begin position="19"/>
        <end position="55"/>
    </location>
</feature>
<gene>
    <name evidence="8" type="ORF">SORBI_3003G398600</name>
</gene>
<dbReference type="Gene3D" id="3.40.1810.10">
    <property type="entry name" value="Transcription factor, MADS-box"/>
    <property type="match status" value="1"/>
</dbReference>
<dbReference type="GO" id="GO:0000978">
    <property type="term" value="F:RNA polymerase II cis-regulatory region sequence-specific DNA binding"/>
    <property type="evidence" value="ECO:0000318"/>
    <property type="project" value="GO_Central"/>
</dbReference>
<evidence type="ECO:0000256" key="3">
    <source>
        <dbReference type="ARBA" id="ARBA00023125"/>
    </source>
</evidence>
<dbReference type="SUPFAM" id="SSF55455">
    <property type="entry name" value="SRF-like"/>
    <property type="match status" value="1"/>
</dbReference>
<dbReference type="Pfam" id="PF00319">
    <property type="entry name" value="SRF-TF"/>
    <property type="match status" value="1"/>
</dbReference>
<organism evidence="8 9">
    <name type="scientific">Sorghum bicolor</name>
    <name type="common">Sorghum</name>
    <name type="synonym">Sorghum vulgare</name>
    <dbReference type="NCBI Taxonomy" id="4558"/>
    <lineage>
        <taxon>Eukaryota</taxon>
        <taxon>Viridiplantae</taxon>
        <taxon>Streptophyta</taxon>
        <taxon>Embryophyta</taxon>
        <taxon>Tracheophyta</taxon>
        <taxon>Spermatophyta</taxon>
        <taxon>Magnoliopsida</taxon>
        <taxon>Liliopsida</taxon>
        <taxon>Poales</taxon>
        <taxon>Poaceae</taxon>
        <taxon>PACMAD clade</taxon>
        <taxon>Panicoideae</taxon>
        <taxon>Andropogonodae</taxon>
        <taxon>Andropogoneae</taxon>
        <taxon>Sorghinae</taxon>
        <taxon>Sorghum</taxon>
    </lineage>
</organism>
<feature type="region of interest" description="Disordered" evidence="6">
    <location>
        <begin position="315"/>
        <end position="342"/>
    </location>
</feature>
<protein>
    <recommendedName>
        <fullName evidence="7">MADS-box domain-containing protein</fullName>
    </recommendedName>
</protein>
<keyword evidence="2" id="KW-0805">Transcription regulation</keyword>
<evidence type="ECO:0000256" key="5">
    <source>
        <dbReference type="ARBA" id="ARBA00023242"/>
    </source>
</evidence>
<name>A0A1W0W153_SORBI</name>
<dbReference type="eggNOG" id="KOG0014">
    <property type="taxonomic scope" value="Eukaryota"/>
</dbReference>
<reference evidence="9" key="2">
    <citation type="journal article" date="2018" name="Plant J.">
        <title>The Sorghum bicolor reference genome: improved assembly, gene annotations, a transcriptome atlas, and signatures of genome organization.</title>
        <authorList>
            <person name="McCormick R.F."/>
            <person name="Truong S.K."/>
            <person name="Sreedasyam A."/>
            <person name="Jenkins J."/>
            <person name="Shu S."/>
            <person name="Sims D."/>
            <person name="Kennedy M."/>
            <person name="Amirebrahimi M."/>
            <person name="Weers B.D."/>
            <person name="McKinley B."/>
            <person name="Mattison A."/>
            <person name="Morishige D.T."/>
            <person name="Grimwood J."/>
            <person name="Schmutz J."/>
            <person name="Mullet J.E."/>
        </authorList>
    </citation>
    <scope>NUCLEOTIDE SEQUENCE [LARGE SCALE GENOMIC DNA]</scope>
    <source>
        <strain evidence="9">cv. BTx623</strain>
    </source>
</reference>
<dbReference type="AlphaFoldDB" id="A0A1W0W153"/>
<evidence type="ECO:0000256" key="1">
    <source>
        <dbReference type="ARBA" id="ARBA00004123"/>
    </source>
</evidence>
<dbReference type="Gramene" id="OQU88092">
    <property type="protein sequence ID" value="OQU88092"/>
    <property type="gene ID" value="SORBI_3003G398600"/>
</dbReference>
<evidence type="ECO:0000256" key="6">
    <source>
        <dbReference type="SAM" id="MobiDB-lite"/>
    </source>
</evidence>
<proteinExistence type="predicted"/>
<sequence length="342" mass="36292">MPRGKAGRTSATATATPHARLAKFAKRKETLRNKAGELVTRCNVDVAVVCTGPGGVGDLDCWPSKAAVDAVVRRYNALEPAERARLKEDLADLVASEVAKEREKLTRTRESGLANAFGSYDGSLEGMSEEKLRELLASIEGALVAARGRALKLRAPPGGAADRATLSPGLVHDHEAAEEDSASATNNVVPPPTELPRGEADAGGGGLGPPPSGKDPNPPNAVPVDTGEEEVVAENIVTGEDPGDEVQILQPPGDADADADDAEWMRSLVDDLKKKPQPHNPAGIEYINVGNSWMERDAYDFIRFDLGMPPPGVAPRNYLDDGGDGEPLKLWSWDNTMPHPPK</sequence>
<keyword evidence="5" id="KW-0539">Nucleus</keyword>
<dbReference type="GO" id="GO:0005634">
    <property type="term" value="C:nucleus"/>
    <property type="evidence" value="ECO:0007669"/>
    <property type="project" value="UniProtKB-SubCell"/>
</dbReference>
<keyword evidence="4" id="KW-0804">Transcription</keyword>
<dbReference type="OMA" id="PLKLWSW"/>
<evidence type="ECO:0000256" key="4">
    <source>
        <dbReference type="ARBA" id="ARBA00023163"/>
    </source>
</evidence>
<dbReference type="GO" id="GO:0006357">
    <property type="term" value="P:regulation of transcription by RNA polymerase II"/>
    <property type="evidence" value="ECO:0000318"/>
    <property type="project" value="GO_Central"/>
</dbReference>
<evidence type="ECO:0000259" key="7">
    <source>
        <dbReference type="Pfam" id="PF00319"/>
    </source>
</evidence>
<comment type="subcellular location">
    <subcellularLocation>
        <location evidence="1">Nucleus</location>
    </subcellularLocation>
</comment>
<dbReference type="InParanoid" id="A0A1W0W153"/>
<feature type="region of interest" description="Disordered" evidence="6">
    <location>
        <begin position="175"/>
        <end position="258"/>
    </location>
</feature>
<evidence type="ECO:0000256" key="2">
    <source>
        <dbReference type="ARBA" id="ARBA00023015"/>
    </source>
</evidence>
<dbReference type="GO" id="GO:0046983">
    <property type="term" value="F:protein dimerization activity"/>
    <property type="evidence" value="ECO:0007669"/>
    <property type="project" value="InterPro"/>
</dbReference>
<dbReference type="GO" id="GO:0000981">
    <property type="term" value="F:DNA-binding transcription factor activity, RNA polymerase II-specific"/>
    <property type="evidence" value="ECO:0000318"/>
    <property type="project" value="GO_Central"/>
</dbReference>
<keyword evidence="9" id="KW-1185">Reference proteome</keyword>
<keyword evidence="3" id="KW-0238">DNA-binding</keyword>
<evidence type="ECO:0000313" key="8">
    <source>
        <dbReference type="EMBL" id="OQU88092.1"/>
    </source>
</evidence>
<dbReference type="InterPro" id="IPR036879">
    <property type="entry name" value="TF_MADSbox_sf"/>
</dbReference>
<reference evidence="8 9" key="1">
    <citation type="journal article" date="2009" name="Nature">
        <title>The Sorghum bicolor genome and the diversification of grasses.</title>
        <authorList>
            <person name="Paterson A.H."/>
            <person name="Bowers J.E."/>
            <person name="Bruggmann R."/>
            <person name="Dubchak I."/>
            <person name="Grimwood J."/>
            <person name="Gundlach H."/>
            <person name="Haberer G."/>
            <person name="Hellsten U."/>
            <person name="Mitros T."/>
            <person name="Poliakov A."/>
            <person name="Schmutz J."/>
            <person name="Spannagl M."/>
            <person name="Tang H."/>
            <person name="Wang X."/>
            <person name="Wicker T."/>
            <person name="Bharti A.K."/>
            <person name="Chapman J."/>
            <person name="Feltus F.A."/>
            <person name="Gowik U."/>
            <person name="Grigoriev I.V."/>
            <person name="Lyons E."/>
            <person name="Maher C.A."/>
            <person name="Martis M."/>
            <person name="Narechania A."/>
            <person name="Otillar R.P."/>
            <person name="Penning B.W."/>
            <person name="Salamov A.A."/>
            <person name="Wang Y."/>
            <person name="Zhang L."/>
            <person name="Carpita N.C."/>
            <person name="Freeling M."/>
            <person name="Gingle A.R."/>
            <person name="Hash C.T."/>
            <person name="Keller B."/>
            <person name="Klein P."/>
            <person name="Kresovich S."/>
            <person name="McCann M.C."/>
            <person name="Ming R."/>
            <person name="Peterson D.G."/>
            <person name="Mehboob-ur-Rahman"/>
            <person name="Ware D."/>
            <person name="Westhoff P."/>
            <person name="Mayer K.F."/>
            <person name="Messing J."/>
            <person name="Rokhsar D.S."/>
        </authorList>
    </citation>
    <scope>NUCLEOTIDE SEQUENCE [LARGE SCALE GENOMIC DNA]</scope>
    <source>
        <strain evidence="9">cv. BTx623</strain>
    </source>
</reference>
<accession>A0A1W0W153</accession>
<feature type="compositionally biased region" description="Pro residues" evidence="6">
    <location>
        <begin position="208"/>
        <end position="221"/>
    </location>
</feature>
<dbReference type="InterPro" id="IPR002100">
    <property type="entry name" value="TF_MADSbox"/>
</dbReference>
<evidence type="ECO:0000313" key="9">
    <source>
        <dbReference type="Proteomes" id="UP000000768"/>
    </source>
</evidence>